<name>A0ABT0ZZ22_9PSEU</name>
<feature type="region of interest" description="Disordered" evidence="1">
    <location>
        <begin position="81"/>
        <end position="124"/>
    </location>
</feature>
<keyword evidence="4" id="KW-1185">Reference proteome</keyword>
<keyword evidence="2" id="KW-1133">Transmembrane helix</keyword>
<dbReference type="EMBL" id="JAGSOV010000028">
    <property type="protein sequence ID" value="MCO1656004.1"/>
    <property type="molecule type" value="Genomic_DNA"/>
</dbReference>
<feature type="compositionally biased region" description="Polar residues" evidence="1">
    <location>
        <begin position="86"/>
        <end position="100"/>
    </location>
</feature>
<evidence type="ECO:0000256" key="1">
    <source>
        <dbReference type="SAM" id="MobiDB-lite"/>
    </source>
</evidence>
<protein>
    <submittedName>
        <fullName evidence="3">Uncharacterized protein</fullName>
    </submittedName>
</protein>
<evidence type="ECO:0000256" key="2">
    <source>
        <dbReference type="SAM" id="Phobius"/>
    </source>
</evidence>
<keyword evidence="2" id="KW-0472">Membrane</keyword>
<feature type="transmembrane region" description="Helical" evidence="2">
    <location>
        <begin position="10"/>
        <end position="28"/>
    </location>
</feature>
<comment type="caution">
    <text evidence="3">The sequence shown here is derived from an EMBL/GenBank/DDBJ whole genome shotgun (WGS) entry which is preliminary data.</text>
</comment>
<organism evidence="3 4">
    <name type="scientific">Pseudonocardia humida</name>
    <dbReference type="NCBI Taxonomy" id="2800819"/>
    <lineage>
        <taxon>Bacteria</taxon>
        <taxon>Bacillati</taxon>
        <taxon>Actinomycetota</taxon>
        <taxon>Actinomycetes</taxon>
        <taxon>Pseudonocardiales</taxon>
        <taxon>Pseudonocardiaceae</taxon>
        <taxon>Pseudonocardia</taxon>
    </lineage>
</organism>
<feature type="compositionally biased region" description="Low complexity" evidence="1">
    <location>
        <begin position="104"/>
        <end position="115"/>
    </location>
</feature>
<dbReference type="RefSeq" id="WP_252438315.1">
    <property type="nucleotide sequence ID" value="NZ_JAGSOV010000028.1"/>
</dbReference>
<dbReference type="Proteomes" id="UP001165283">
    <property type="component" value="Unassembled WGS sequence"/>
</dbReference>
<gene>
    <name evidence="3" type="ORF">KDL28_13170</name>
</gene>
<accession>A0ABT0ZZ22</accession>
<sequence>MRIDPSLDKWVWISAALFLALLGIRAYLVETGRRQLGGTPTKVKAVTIASGVVLSALVVLFMMQAGTLLVQSLITGSDPIALLGGTDNQPGPNGQGQPVTPDQAPAGGQPAAPEGAAPPAPGGG</sequence>
<reference evidence="3" key="1">
    <citation type="submission" date="2021-04" db="EMBL/GenBank/DDBJ databases">
        <title>Pseudonocardia sp. nov., isolated from sandy soil of mangrove forest.</title>
        <authorList>
            <person name="Zan Z."/>
            <person name="Huang R."/>
            <person name="Liu W."/>
        </authorList>
    </citation>
    <scope>NUCLEOTIDE SEQUENCE</scope>
    <source>
        <strain evidence="3">S2-4</strain>
    </source>
</reference>
<proteinExistence type="predicted"/>
<evidence type="ECO:0000313" key="4">
    <source>
        <dbReference type="Proteomes" id="UP001165283"/>
    </source>
</evidence>
<evidence type="ECO:0000313" key="3">
    <source>
        <dbReference type="EMBL" id="MCO1656004.1"/>
    </source>
</evidence>
<keyword evidence="2" id="KW-0812">Transmembrane</keyword>
<feature type="transmembrane region" description="Helical" evidence="2">
    <location>
        <begin position="48"/>
        <end position="70"/>
    </location>
</feature>